<protein>
    <submittedName>
        <fullName evidence="15">TonB-dependent receptor</fullName>
    </submittedName>
</protein>
<dbReference type="Pfam" id="PF00593">
    <property type="entry name" value="TonB_dep_Rec_b-barrel"/>
    <property type="match status" value="1"/>
</dbReference>
<dbReference type="EMBL" id="VOLR01000002">
    <property type="protein sequence ID" value="TWX62536.1"/>
    <property type="molecule type" value="Genomic_DNA"/>
</dbReference>
<evidence type="ECO:0000256" key="7">
    <source>
        <dbReference type="ARBA" id="ARBA00023237"/>
    </source>
</evidence>
<dbReference type="PANTHER" id="PTHR47234">
    <property type="match status" value="1"/>
</dbReference>
<evidence type="ECO:0000256" key="5">
    <source>
        <dbReference type="ARBA" id="ARBA00023077"/>
    </source>
</evidence>
<comment type="caution">
    <text evidence="15">The sequence shown here is derived from an EMBL/GenBank/DDBJ whole genome shotgun (WGS) entry which is preliminary data.</text>
</comment>
<evidence type="ECO:0000256" key="4">
    <source>
        <dbReference type="ARBA" id="ARBA00022692"/>
    </source>
</evidence>
<keyword evidence="11" id="KW-0732">Signal</keyword>
<reference evidence="15 17" key="1">
    <citation type="submission" date="2019-07" db="EMBL/GenBank/DDBJ databases">
        <title>Genomes of sea-ice associated Colwellia species.</title>
        <authorList>
            <person name="Bowman J.P."/>
        </authorList>
    </citation>
    <scope>NUCLEOTIDE SEQUENCE [LARGE SCALE GENOMIC DNA]</scope>
    <source>
        <strain evidence="14 16">ACAM 607</strain>
        <strain evidence="15 17">IC036</strain>
    </source>
</reference>
<gene>
    <name evidence="14" type="ORF">ESZ26_01475</name>
    <name evidence="15" type="ORF">ESZ27_01085</name>
</gene>
<keyword evidence="6 8" id="KW-0472">Membrane</keyword>
<dbReference type="InterPro" id="IPR000531">
    <property type="entry name" value="Beta-barrel_TonB"/>
</dbReference>
<feature type="region of interest" description="Disordered" evidence="10">
    <location>
        <begin position="88"/>
        <end position="120"/>
    </location>
</feature>
<evidence type="ECO:0000256" key="10">
    <source>
        <dbReference type="SAM" id="MobiDB-lite"/>
    </source>
</evidence>
<feature type="domain" description="TonB-dependent receptor-like beta-barrel" evidence="12">
    <location>
        <begin position="465"/>
        <end position="1013"/>
    </location>
</feature>
<keyword evidence="2 8" id="KW-0813">Transport</keyword>
<sequence>MTKASPIAKAIKYALLAGVSTSMLSMPVFAEEVGAEKEVERISVTGSRLKKAEFSNASPIHVITAEDAMKAGVRTVADLLQNTSMANGQQFDGSYNSNSGGSNASEAPPSGGVGSSNVGLRGLGPERTLILINGRRLGSSGVRGAPSQPDLSLIPVNMVQRIEVITEGASSIYGADAVAGVINIILKESFDGFEVSANISDTQHGGGATKDFSFITGFEGKKSKFTISASYYERDRIAVKDRTDCIRKIFEDDNGKRTSVCSSRFWDNSILDITGYNADDPNAPVMTYPHPSGIGFFTTPGSSDVGIPGFSSAFGLPVPNDPNIDITSSDQFNRRIYSPGHSDAVDRMEADLIQPVTRFTLAVNGSYSPDFFGGDEEIFYEGYYFHRNLTSLASTEQIYPTIAANIPHEDANGNLVTNSDGSLNLVDNPLNPFPDYDVSHIMTLEDLPQKREVELNHFRFVTGLRGDFTSDWLSNKGWSYEMFVSYDRGVGDQTQPVMNETNLALSLGTLRLDNTGNPICGISAPAGIGFITANECVPVDFFAESIFNGGSYGGGTFATQAEKDFLIGTRINTTTVEQSMFSGFVTGDVFDFEKGAAATVAMGLEYRKDRIDSAGDMLGSTGLVAAENPLTEGATIGSRNVSDVFAEISLPIAVDQSWANLFEVEAALRYTDESNFGSELTNRARVTYKPSETLLFSTSYGTSFRAPNLREQFLANQFGGVSGSADPCMVSESLTTNSQYDPAKENRSQTILDNCSAQGADFTQIGLSGVPSIPTSSSGNARDLKPETSENITATFKWTPVFEGDYEFNFGVTYFSLVVEDTIRTISAATILKRCFDSPNMESSFCPRISRNSGNAAVINFPNLIDTSFINIGEETSKGVDVNTRFVTNFDNVRMTWDNQYTLQTEREVTIFKGESSEDLLEDFGTPEHRLVSTLNFSMDEWNWMIMANYMSGTQSADDVRDTAKCDVFIKNEDLVGKPQTVPVCSADSAVYVNTSVTYTGDDFLVTAGMKNVFDKAPELVDLTAGSNRGNMVTSSGYDLYGRSFFLNASYRF</sequence>
<dbReference type="RefSeq" id="WP_146797436.1">
    <property type="nucleotide sequence ID" value="NZ_VOLP01000003.1"/>
</dbReference>
<keyword evidence="15" id="KW-0675">Receptor</keyword>
<dbReference type="PROSITE" id="PS52016">
    <property type="entry name" value="TONB_DEPENDENT_REC_3"/>
    <property type="match status" value="1"/>
</dbReference>
<proteinExistence type="inferred from homology"/>
<dbReference type="GO" id="GO:0009279">
    <property type="term" value="C:cell outer membrane"/>
    <property type="evidence" value="ECO:0007669"/>
    <property type="project" value="UniProtKB-SubCell"/>
</dbReference>
<dbReference type="Gene3D" id="2.40.170.20">
    <property type="entry name" value="TonB-dependent receptor, beta-barrel domain"/>
    <property type="match status" value="1"/>
</dbReference>
<comment type="subcellular location">
    <subcellularLocation>
        <location evidence="1 8">Cell outer membrane</location>
        <topology evidence="1 8">Multi-pass membrane protein</topology>
    </subcellularLocation>
</comment>
<evidence type="ECO:0000259" key="12">
    <source>
        <dbReference type="Pfam" id="PF00593"/>
    </source>
</evidence>
<evidence type="ECO:0000313" key="15">
    <source>
        <dbReference type="EMBL" id="TWX71448.1"/>
    </source>
</evidence>
<feature type="signal peptide" evidence="11">
    <location>
        <begin position="1"/>
        <end position="30"/>
    </location>
</feature>
<keyword evidence="5 9" id="KW-0798">TonB box</keyword>
<dbReference type="OrthoDB" id="176248at2"/>
<comment type="similarity">
    <text evidence="8 9">Belongs to the TonB-dependent receptor family.</text>
</comment>
<evidence type="ECO:0000256" key="2">
    <source>
        <dbReference type="ARBA" id="ARBA00022448"/>
    </source>
</evidence>
<evidence type="ECO:0000256" key="9">
    <source>
        <dbReference type="RuleBase" id="RU003357"/>
    </source>
</evidence>
<evidence type="ECO:0000259" key="13">
    <source>
        <dbReference type="Pfam" id="PF07715"/>
    </source>
</evidence>
<dbReference type="InterPro" id="IPR012910">
    <property type="entry name" value="Plug_dom"/>
</dbReference>
<evidence type="ECO:0000256" key="6">
    <source>
        <dbReference type="ARBA" id="ARBA00023136"/>
    </source>
</evidence>
<evidence type="ECO:0000313" key="17">
    <source>
        <dbReference type="Proteomes" id="UP000321917"/>
    </source>
</evidence>
<name>A0A5C6QSA2_9GAMM</name>
<dbReference type="InterPro" id="IPR036942">
    <property type="entry name" value="Beta-barrel_TonB_sf"/>
</dbReference>
<keyword evidence="16" id="KW-1185">Reference proteome</keyword>
<dbReference type="InterPro" id="IPR037066">
    <property type="entry name" value="Plug_dom_sf"/>
</dbReference>
<keyword evidence="4 8" id="KW-0812">Transmembrane</keyword>
<accession>A0A5C6QSA2</accession>
<dbReference type="Gene3D" id="2.170.130.10">
    <property type="entry name" value="TonB-dependent receptor, plug domain"/>
    <property type="match status" value="1"/>
</dbReference>
<dbReference type="SUPFAM" id="SSF56935">
    <property type="entry name" value="Porins"/>
    <property type="match status" value="1"/>
</dbReference>
<dbReference type="Proteomes" id="UP000321917">
    <property type="component" value="Unassembled WGS sequence"/>
</dbReference>
<dbReference type="EMBL" id="VOLQ01000002">
    <property type="protein sequence ID" value="TWX71448.1"/>
    <property type="molecule type" value="Genomic_DNA"/>
</dbReference>
<evidence type="ECO:0000256" key="1">
    <source>
        <dbReference type="ARBA" id="ARBA00004571"/>
    </source>
</evidence>
<feature type="domain" description="TonB-dependent receptor plug" evidence="13">
    <location>
        <begin position="56"/>
        <end position="181"/>
    </location>
</feature>
<evidence type="ECO:0000256" key="11">
    <source>
        <dbReference type="SAM" id="SignalP"/>
    </source>
</evidence>
<evidence type="ECO:0000256" key="8">
    <source>
        <dbReference type="PROSITE-ProRule" id="PRU01360"/>
    </source>
</evidence>
<feature type="chain" id="PRO_5022980233" evidence="11">
    <location>
        <begin position="31"/>
        <end position="1053"/>
    </location>
</feature>
<dbReference type="Pfam" id="PF07715">
    <property type="entry name" value="Plug"/>
    <property type="match status" value="1"/>
</dbReference>
<dbReference type="Proteomes" id="UP000321525">
    <property type="component" value="Unassembled WGS sequence"/>
</dbReference>
<keyword evidence="7 8" id="KW-0998">Cell outer membrane</keyword>
<evidence type="ECO:0000313" key="14">
    <source>
        <dbReference type="EMBL" id="TWX62536.1"/>
    </source>
</evidence>
<feature type="compositionally biased region" description="Low complexity" evidence="10">
    <location>
        <begin position="93"/>
        <end position="105"/>
    </location>
</feature>
<dbReference type="PANTHER" id="PTHR47234:SF2">
    <property type="entry name" value="TONB-DEPENDENT RECEPTOR"/>
    <property type="match status" value="1"/>
</dbReference>
<dbReference type="AlphaFoldDB" id="A0A5C6QSA2"/>
<evidence type="ECO:0000313" key="16">
    <source>
        <dbReference type="Proteomes" id="UP000321525"/>
    </source>
</evidence>
<keyword evidence="3 8" id="KW-1134">Transmembrane beta strand</keyword>
<organism evidence="15 17">
    <name type="scientific">Colwellia hornerae</name>
    <dbReference type="NCBI Taxonomy" id="89402"/>
    <lineage>
        <taxon>Bacteria</taxon>
        <taxon>Pseudomonadati</taxon>
        <taxon>Pseudomonadota</taxon>
        <taxon>Gammaproteobacteria</taxon>
        <taxon>Alteromonadales</taxon>
        <taxon>Colwelliaceae</taxon>
        <taxon>Colwellia</taxon>
    </lineage>
</organism>
<evidence type="ECO:0000256" key="3">
    <source>
        <dbReference type="ARBA" id="ARBA00022452"/>
    </source>
</evidence>
<dbReference type="InterPro" id="IPR039426">
    <property type="entry name" value="TonB-dep_rcpt-like"/>
</dbReference>